<feature type="domain" description="Glutamate-ammonia ligase adenylyltransferase repeated" evidence="7">
    <location>
        <begin position="476"/>
        <end position="689"/>
    </location>
</feature>
<name>A0ABV8TV31_9ACTN</name>
<dbReference type="GO" id="GO:0008882">
    <property type="term" value="F:[glutamate-ammonia-ligase] adenylyltransferase activity"/>
    <property type="evidence" value="ECO:0007669"/>
    <property type="project" value="UniProtKB-EC"/>
</dbReference>
<evidence type="ECO:0000259" key="7">
    <source>
        <dbReference type="Pfam" id="PF03710"/>
    </source>
</evidence>
<dbReference type="SUPFAM" id="SSF81593">
    <property type="entry name" value="Nucleotidyltransferase substrate binding subunit/domain"/>
    <property type="match status" value="2"/>
</dbReference>
<dbReference type="CDD" id="cd05401">
    <property type="entry name" value="NT_GlnE_GlnD_like"/>
    <property type="match status" value="2"/>
</dbReference>
<organism evidence="9 10">
    <name type="scientific">Salininema proteolyticum</name>
    <dbReference type="NCBI Taxonomy" id="1607685"/>
    <lineage>
        <taxon>Bacteria</taxon>
        <taxon>Bacillati</taxon>
        <taxon>Actinomycetota</taxon>
        <taxon>Actinomycetes</taxon>
        <taxon>Glycomycetales</taxon>
        <taxon>Glycomycetaceae</taxon>
        <taxon>Salininema</taxon>
    </lineage>
</organism>
<keyword evidence="2 9" id="KW-0548">Nucleotidyltransferase</keyword>
<evidence type="ECO:0000259" key="8">
    <source>
        <dbReference type="Pfam" id="PF08335"/>
    </source>
</evidence>
<dbReference type="NCBIfam" id="NF010707">
    <property type="entry name" value="PRK14109.1"/>
    <property type="match status" value="1"/>
</dbReference>
<proteinExistence type="predicted"/>
<reference evidence="10" key="1">
    <citation type="journal article" date="2019" name="Int. J. Syst. Evol. Microbiol.">
        <title>The Global Catalogue of Microorganisms (GCM) 10K type strain sequencing project: providing services to taxonomists for standard genome sequencing and annotation.</title>
        <authorList>
            <consortium name="The Broad Institute Genomics Platform"/>
            <consortium name="The Broad Institute Genome Sequencing Center for Infectious Disease"/>
            <person name="Wu L."/>
            <person name="Ma J."/>
        </authorList>
    </citation>
    <scope>NUCLEOTIDE SEQUENCE [LARGE SCALE GENOMIC DNA]</scope>
    <source>
        <strain evidence="10">IBRC-M 10908</strain>
    </source>
</reference>
<dbReference type="RefSeq" id="WP_380618546.1">
    <property type="nucleotide sequence ID" value="NZ_JBHSDK010000008.1"/>
</dbReference>
<keyword evidence="6" id="KW-0511">Multifunctional enzyme</keyword>
<dbReference type="EC" id="2.7.7.42" evidence="9"/>
<dbReference type="Pfam" id="PF03710">
    <property type="entry name" value="GlnE"/>
    <property type="match status" value="2"/>
</dbReference>
<protein>
    <submittedName>
        <fullName evidence="9">Bifunctional [glutamine synthetase] adenylyltransferase/[glutamine synthetase]-adenylyl-L-tyrosine phosphorylase</fullName>
        <ecNumber evidence="9">2.7.7.42</ecNumber>
        <ecNumber evidence="9">2.7.7.89</ecNumber>
    </submittedName>
</protein>
<evidence type="ECO:0000313" key="10">
    <source>
        <dbReference type="Proteomes" id="UP001595823"/>
    </source>
</evidence>
<evidence type="ECO:0000256" key="3">
    <source>
        <dbReference type="ARBA" id="ARBA00022741"/>
    </source>
</evidence>
<accession>A0ABV8TV31</accession>
<dbReference type="Gene3D" id="1.20.120.330">
    <property type="entry name" value="Nucleotidyltransferases domain 2"/>
    <property type="match status" value="2"/>
</dbReference>
<dbReference type="PANTHER" id="PTHR30621">
    <property type="entry name" value="GLUTAMINE SYNTHETASE ADENYLYLTRANSFERASE"/>
    <property type="match status" value="1"/>
</dbReference>
<evidence type="ECO:0000256" key="5">
    <source>
        <dbReference type="ARBA" id="ARBA00022842"/>
    </source>
</evidence>
<evidence type="ECO:0000256" key="4">
    <source>
        <dbReference type="ARBA" id="ARBA00022840"/>
    </source>
</evidence>
<dbReference type="Proteomes" id="UP001595823">
    <property type="component" value="Unassembled WGS sequence"/>
</dbReference>
<keyword evidence="1 9" id="KW-0808">Transferase</keyword>
<sequence>MDDLSALAAVSDSLSDFFTHHPEHVPALEGDTLGLLDGATPGDLPTAWRINLARIAIDDYRGRADLPATMRSLSTLADTILRRTYEIAEAEYPGDAGLAIVAMGKTGARELNYISDVDIVFIGSGDLDIATRRAEYVCRTMSEYTWQADPNLRPEGRNGPLVRSLDSYLAYLRDWARTWEFQALIKARPVAGDLDLARRWQAQVAPMAWEAIDRPSLVDDIRDMRSRVEKSIPHAKRKWEIKLGPGGLRDIEFAVQLLQLVHGRADEDLRVKSTFDALDALVSGGYLARQDGADLREAYAFLRTVEHRLQLRRLHRTHQLPRPGPALTHLRQSLGHIADEDFLAVWRTHAATARRLHEKLLYKPLLDAVASIPTETLRLSESAATTRLSALGFSDPATALTHIRRLTAGVSRTATLQKNLLPVVLDELADSPEPDRGLLAYRQVSESLGSTPWYLRFLRDAAPAGGGPNSVPPAVTRLARLLGTSRYFTNLLQRSPQALRYLADDADLEPRTLKELATGMRKAAARHTDPGVAMGAVRAIRRQELLRISAADLLGLVDLRAVARALSDLTDAVLTTALAVATRAENTPLAIIAMGRYGGQETAYGSDADIVVVHDGDPAVAARAVSLMRDLLNAPANEPPVTLDFGLRPEGKGGPLVPSFTAYRRYYSTRSLLWERQALLRARVVHADFDIEPYLDSVRYAAPITHTDLVDFRRLKARVDTERLPRNADRTTHTKLGRGGLVDIEWAVQLLQLEHPSLQSTSTITTLDSALSAGYLAPETHGHLRDAWLLVSRVRNAMTLTQGVPRDQIPTGPALGALAAFLGYESDTEAFLNDYRFLTRHAHNASEEVITQDPQ</sequence>
<dbReference type="EMBL" id="JBHSDK010000008">
    <property type="protein sequence ID" value="MFC4334644.1"/>
    <property type="molecule type" value="Genomic_DNA"/>
</dbReference>
<dbReference type="SUPFAM" id="SSF81301">
    <property type="entry name" value="Nucleotidyltransferase"/>
    <property type="match status" value="2"/>
</dbReference>
<dbReference type="InterPro" id="IPR005190">
    <property type="entry name" value="GlnE_rpt_dom"/>
</dbReference>
<keyword evidence="5" id="KW-0460">Magnesium</keyword>
<feature type="domain" description="PII-uridylyltransferase/Glutamine-synthetase adenylyltransferase" evidence="8">
    <location>
        <begin position="715"/>
        <end position="848"/>
    </location>
</feature>
<dbReference type="GO" id="GO:0047388">
    <property type="term" value="F:[glutamine synthetase]-adenylyl-L-tyrosine phosphorylase activity"/>
    <property type="evidence" value="ECO:0007669"/>
    <property type="project" value="UniProtKB-EC"/>
</dbReference>
<evidence type="ECO:0000256" key="6">
    <source>
        <dbReference type="ARBA" id="ARBA00023268"/>
    </source>
</evidence>
<gene>
    <name evidence="9" type="ORF">ACFPET_05475</name>
</gene>
<dbReference type="InterPro" id="IPR023057">
    <property type="entry name" value="GlnE"/>
</dbReference>
<evidence type="ECO:0000313" key="9">
    <source>
        <dbReference type="EMBL" id="MFC4334644.1"/>
    </source>
</evidence>
<keyword evidence="3" id="KW-0547">Nucleotide-binding</keyword>
<evidence type="ECO:0000256" key="1">
    <source>
        <dbReference type="ARBA" id="ARBA00022679"/>
    </source>
</evidence>
<dbReference type="EC" id="2.7.7.89" evidence="9"/>
<feature type="domain" description="Glutamate-ammonia ligase adenylyltransferase repeated" evidence="7">
    <location>
        <begin position="50"/>
        <end position="199"/>
    </location>
</feature>
<comment type="caution">
    <text evidence="9">The sequence shown here is derived from an EMBL/GenBank/DDBJ whole genome shotgun (WGS) entry which is preliminary data.</text>
</comment>
<evidence type="ECO:0000256" key="2">
    <source>
        <dbReference type="ARBA" id="ARBA00022695"/>
    </source>
</evidence>
<dbReference type="PANTHER" id="PTHR30621:SF0">
    <property type="entry name" value="BIFUNCTIONAL GLUTAMINE SYNTHETASE ADENYLYLTRANSFERASE_ADENYLYL-REMOVING ENZYME"/>
    <property type="match status" value="1"/>
</dbReference>
<dbReference type="InterPro" id="IPR013546">
    <property type="entry name" value="PII_UdlTrfase/GS_AdlTrfase"/>
</dbReference>
<dbReference type="Gene3D" id="3.30.460.10">
    <property type="entry name" value="Beta Polymerase, domain 2"/>
    <property type="match status" value="2"/>
</dbReference>
<dbReference type="Pfam" id="PF08335">
    <property type="entry name" value="GlnD_UR_UTase"/>
    <property type="match status" value="2"/>
</dbReference>
<keyword evidence="10" id="KW-1185">Reference proteome</keyword>
<dbReference type="InterPro" id="IPR043519">
    <property type="entry name" value="NT_sf"/>
</dbReference>
<keyword evidence="4" id="KW-0067">ATP-binding</keyword>
<feature type="domain" description="PII-uridylyltransferase/Glutamine-synthetase adenylyltransferase" evidence="8">
    <location>
        <begin position="223"/>
        <end position="361"/>
    </location>
</feature>